<dbReference type="Proteomes" id="UP000250572">
    <property type="component" value="Unassembled WGS sequence"/>
</dbReference>
<dbReference type="Pfam" id="PF02897">
    <property type="entry name" value="Peptidase_S9_N"/>
    <property type="match status" value="1"/>
</dbReference>
<dbReference type="Pfam" id="PF00326">
    <property type="entry name" value="Peptidase_S9"/>
    <property type="match status" value="1"/>
</dbReference>
<dbReference type="PANTHER" id="PTHR42881:SF4">
    <property type="entry name" value="PROLYL ENDOPEPTIDASE"/>
    <property type="match status" value="1"/>
</dbReference>
<dbReference type="Gene3D" id="3.40.50.1820">
    <property type="entry name" value="alpha/beta hydrolase"/>
    <property type="match status" value="1"/>
</dbReference>
<keyword evidence="9" id="KW-0720">Serine protease</keyword>
<keyword evidence="7" id="KW-0645">Protease</keyword>
<comment type="caution">
    <text evidence="15">The sequence shown here is derived from an EMBL/GenBank/DDBJ whole genome shotgun (WGS) entry which is preliminary data.</text>
</comment>
<feature type="non-terminal residue" evidence="15">
    <location>
        <position position="1026"/>
    </location>
</feature>
<evidence type="ECO:0000256" key="7">
    <source>
        <dbReference type="ARBA" id="ARBA00022670"/>
    </source>
</evidence>
<dbReference type="GO" id="GO:0070012">
    <property type="term" value="F:oligopeptidase activity"/>
    <property type="evidence" value="ECO:0007669"/>
    <property type="project" value="TreeGrafter"/>
</dbReference>
<reference evidence="15 16" key="1">
    <citation type="journal article" date="2018" name="G3 (Bethesda)">
        <title>A High-Quality Reference Genome for the Invasive Mosquitofish Gambusia affinis Using a Chicago Library.</title>
        <authorList>
            <person name="Hoffberg S.L."/>
            <person name="Troendle N.J."/>
            <person name="Glenn T.C."/>
            <person name="Mahmud O."/>
            <person name="Louha S."/>
            <person name="Chalopin D."/>
            <person name="Bennetzen J.L."/>
            <person name="Mauricio R."/>
        </authorList>
    </citation>
    <scope>NUCLEOTIDE SEQUENCE [LARGE SCALE GENOMIC DNA]</scope>
    <source>
        <strain evidence="15">NE01/NJP1002.9</strain>
        <tissue evidence="15">Muscle</tissue>
    </source>
</reference>
<dbReference type="EMBL" id="NHOQ01002476">
    <property type="protein sequence ID" value="PWA16786.1"/>
    <property type="molecule type" value="Genomic_DNA"/>
</dbReference>
<dbReference type="AlphaFoldDB" id="A0A315V1W3"/>
<accession>A0A315V1W3</accession>
<feature type="region of interest" description="Disordered" evidence="12">
    <location>
        <begin position="493"/>
        <end position="518"/>
    </location>
</feature>
<sequence length="1026" mass="115449">LVYLGSADGQPIRGRVAVSSDVQRYSQRPVEPIQSAGTFRIDLPSRSRIIALKLFPSLCRPPAHAALHGAVSGNLKDRSGSEPDVSLNIWTLFRDKTRKSEPEPAGGSLDQNRTLRPEFLLRLKLRQKSPSDGTEPFTVLADTSLPVCRPESFTFCSARRFRVRWFRPTLEAPDPQRRDGVQIPRSPERPQPGESGLLGSARFGSVRVYCSVSGLQEEKDPTHFHFPFLVLIRTVWVQESQAQTQNRIRSPGGPGPDPGTPQFEPVHPPKELFHGNIRNRKIRIQSQTDCCLIVEQVDDYHGTKIPDPYAWLEDPDSPETMAFVEEQNQLTMPYLEGCAVRARFQQRLTELYDYPKFSCPYKRGSRYFYFHNAGLQNQDVLYVQDSLDAPASVFFDPNSLSEDGTVALKSESGLEPVQNWSRTVGRLSEECEYFAYGLSSAGSDWVTLRFLNPVSLAPLPDVLERVKFSCLAWTHDARGVFYNCYPPQDGKADGLAPHQNRTNRTRVTSSCRPSGTETTSNLNQKLFYHRIGTKQSDDVLVAEFPDHPKWHSSVTVSDDGRYAVLSITEGCRPVNRLWYCDLQALPDGIQGLLPWVRLVDDFEAQYSYVTNEGSVFTFRSNLEAPRYRLINIDIQNPDRQNWTTLIPQHEKDVLGFVSCVNQRHLLVNYVHDVKDVLQLFELSSGRLLQQLPLDVGTIAGVSCKKKHSEFFYKFTSFTTPGIIYHCDLSRPDPEPRVFREVEVKGINQEDFLTSQVFYPSKDGTSVPMFLVQARDLKRDGTNPVFLYGYGGFENSIQPYYNVAHLLFVRHLGGVLAVANIRGGGEYGLTWHKAGTLERKQNCFDDFQSAAEFLIRERFTSAGRIAINGASNGGLLVAACMIQRPQLFGCVVAEVGVLDMLKFHKFTIGHAWTSDYGCADDPEQFQWLIKYSPLHNLPEAPYSGPPYPAVLLLTADHDDRVVPLHTLKFCAALQRGVGGSPQQRQPLLLRVDTRSGHGAGKPTAKAILEDTHIFAFIAETLQLDWKD</sequence>
<dbReference type="Gene3D" id="2.130.10.120">
    <property type="entry name" value="Prolyl oligopeptidase, N-terminal domain"/>
    <property type="match status" value="1"/>
</dbReference>
<evidence type="ECO:0000256" key="2">
    <source>
        <dbReference type="ARBA" id="ARBA00004496"/>
    </source>
</evidence>
<evidence type="ECO:0000256" key="6">
    <source>
        <dbReference type="ARBA" id="ARBA00022490"/>
    </source>
</evidence>
<feature type="compositionally biased region" description="Polar residues" evidence="12">
    <location>
        <begin position="499"/>
        <end position="518"/>
    </location>
</feature>
<evidence type="ECO:0000256" key="10">
    <source>
        <dbReference type="ARBA" id="ARBA00022990"/>
    </source>
</evidence>
<dbReference type="InterPro" id="IPR002470">
    <property type="entry name" value="Peptidase_S9A"/>
</dbReference>
<evidence type="ECO:0000259" key="14">
    <source>
        <dbReference type="Pfam" id="PF02897"/>
    </source>
</evidence>
<dbReference type="PANTHER" id="PTHR42881">
    <property type="entry name" value="PROLYL ENDOPEPTIDASE"/>
    <property type="match status" value="1"/>
</dbReference>
<comment type="subcellular location">
    <subcellularLocation>
        <location evidence="2">Cytoplasm</location>
    </subcellularLocation>
</comment>
<dbReference type="InterPro" id="IPR001375">
    <property type="entry name" value="Peptidase_S9_cat"/>
</dbReference>
<keyword evidence="16" id="KW-1185">Reference proteome</keyword>
<dbReference type="GO" id="GO:0005829">
    <property type="term" value="C:cytosol"/>
    <property type="evidence" value="ECO:0007669"/>
    <property type="project" value="TreeGrafter"/>
</dbReference>
<keyword evidence="8" id="KW-0378">Hydrolase</keyword>
<feature type="region of interest" description="Disordered" evidence="12">
    <location>
        <begin position="172"/>
        <end position="199"/>
    </location>
</feature>
<dbReference type="FunFam" id="2.130.10.120:FF:000001">
    <property type="entry name" value="Prolyl endopeptidase"/>
    <property type="match status" value="1"/>
</dbReference>
<dbReference type="InterPro" id="IPR002471">
    <property type="entry name" value="Pept_S9_AS"/>
</dbReference>
<name>A0A315V1W3_GAMAF</name>
<dbReference type="EC" id="3.4.21.26" evidence="4"/>
<feature type="non-terminal residue" evidence="15">
    <location>
        <position position="1"/>
    </location>
</feature>
<dbReference type="GO" id="GO:0004252">
    <property type="term" value="F:serine-type endopeptidase activity"/>
    <property type="evidence" value="ECO:0007669"/>
    <property type="project" value="UniProtKB-EC"/>
</dbReference>
<evidence type="ECO:0000313" key="15">
    <source>
        <dbReference type="EMBL" id="PWA16786.1"/>
    </source>
</evidence>
<dbReference type="STRING" id="33528.ENSGAFP00000023984"/>
<feature type="domain" description="Peptidase S9A N-terminal" evidence="14">
    <location>
        <begin position="295"/>
        <end position="738"/>
    </location>
</feature>
<comment type="catalytic activity">
    <reaction evidence="1">
        <text>Hydrolysis of Pro-|-Xaa &gt;&gt; Ala-|-Xaa in oligopeptides.</text>
        <dbReference type="EC" id="3.4.21.26"/>
    </reaction>
</comment>
<dbReference type="FunFam" id="3.40.50.1820:FF:000275">
    <property type="entry name" value="Prolyl endopeptidase"/>
    <property type="match status" value="1"/>
</dbReference>
<evidence type="ECO:0000256" key="3">
    <source>
        <dbReference type="ARBA" id="ARBA00005228"/>
    </source>
</evidence>
<dbReference type="FunFam" id="3.40.50.1820:FF:000005">
    <property type="entry name" value="Prolyl endopeptidase"/>
    <property type="match status" value="1"/>
</dbReference>
<feature type="domain" description="Peptidase S9 prolyl oligopeptidase catalytic" evidence="13">
    <location>
        <begin position="805"/>
        <end position="1021"/>
    </location>
</feature>
<dbReference type="PRINTS" id="PR00862">
    <property type="entry name" value="PROLIGOPTASE"/>
</dbReference>
<evidence type="ECO:0000256" key="5">
    <source>
        <dbReference type="ARBA" id="ARBA00016310"/>
    </source>
</evidence>
<dbReference type="GO" id="GO:0006508">
    <property type="term" value="P:proteolysis"/>
    <property type="evidence" value="ECO:0007669"/>
    <property type="project" value="UniProtKB-KW"/>
</dbReference>
<evidence type="ECO:0000256" key="9">
    <source>
        <dbReference type="ARBA" id="ARBA00022825"/>
    </source>
</evidence>
<proteinExistence type="inferred from homology"/>
<evidence type="ECO:0000256" key="1">
    <source>
        <dbReference type="ARBA" id="ARBA00001070"/>
    </source>
</evidence>
<keyword evidence="10" id="KW-0007">Acetylation</keyword>
<comment type="similarity">
    <text evidence="3">Belongs to the peptidase S9A family.</text>
</comment>
<organism evidence="15 16">
    <name type="scientific">Gambusia affinis</name>
    <name type="common">Western mosquitofish</name>
    <name type="synonym">Heterandria affinis</name>
    <dbReference type="NCBI Taxonomy" id="33528"/>
    <lineage>
        <taxon>Eukaryota</taxon>
        <taxon>Metazoa</taxon>
        <taxon>Chordata</taxon>
        <taxon>Craniata</taxon>
        <taxon>Vertebrata</taxon>
        <taxon>Euteleostomi</taxon>
        <taxon>Actinopterygii</taxon>
        <taxon>Neopterygii</taxon>
        <taxon>Teleostei</taxon>
        <taxon>Neoteleostei</taxon>
        <taxon>Acanthomorphata</taxon>
        <taxon>Ovalentaria</taxon>
        <taxon>Atherinomorphae</taxon>
        <taxon>Cyprinodontiformes</taxon>
        <taxon>Poeciliidae</taxon>
        <taxon>Poeciliinae</taxon>
        <taxon>Gambusia</taxon>
    </lineage>
</organism>
<evidence type="ECO:0000256" key="4">
    <source>
        <dbReference type="ARBA" id="ARBA00011897"/>
    </source>
</evidence>
<dbReference type="InterPro" id="IPR029058">
    <property type="entry name" value="AB_hydrolase_fold"/>
</dbReference>
<dbReference type="InterPro" id="IPR023302">
    <property type="entry name" value="Pept_S9A_N"/>
</dbReference>
<evidence type="ECO:0000256" key="12">
    <source>
        <dbReference type="SAM" id="MobiDB-lite"/>
    </source>
</evidence>
<evidence type="ECO:0000313" key="16">
    <source>
        <dbReference type="Proteomes" id="UP000250572"/>
    </source>
</evidence>
<evidence type="ECO:0000256" key="11">
    <source>
        <dbReference type="ARBA" id="ARBA00029698"/>
    </source>
</evidence>
<evidence type="ECO:0000256" key="8">
    <source>
        <dbReference type="ARBA" id="ARBA00022801"/>
    </source>
</evidence>
<dbReference type="SUPFAM" id="SSF53474">
    <property type="entry name" value="alpha/beta-Hydrolases"/>
    <property type="match status" value="1"/>
</dbReference>
<dbReference type="InterPro" id="IPR051167">
    <property type="entry name" value="Prolyl_oligopep/macrocyclase"/>
</dbReference>
<feature type="region of interest" description="Disordered" evidence="12">
    <location>
        <begin position="242"/>
        <end position="263"/>
    </location>
</feature>
<dbReference type="PROSITE" id="PS00708">
    <property type="entry name" value="PRO_ENDOPEP_SER"/>
    <property type="match status" value="1"/>
</dbReference>
<protein>
    <recommendedName>
        <fullName evidence="5">Prolyl endopeptidase</fullName>
        <ecNumber evidence="4">3.4.21.26</ecNumber>
    </recommendedName>
    <alternativeName>
        <fullName evidence="11">Post-proline cleaving enzyme</fullName>
    </alternativeName>
</protein>
<dbReference type="SUPFAM" id="SSF50993">
    <property type="entry name" value="Peptidase/esterase 'gauge' domain"/>
    <property type="match status" value="1"/>
</dbReference>
<keyword evidence="6" id="KW-0963">Cytoplasm</keyword>
<evidence type="ECO:0000259" key="13">
    <source>
        <dbReference type="Pfam" id="PF00326"/>
    </source>
</evidence>
<gene>
    <name evidence="15" type="ORF">CCH79_00017890</name>
</gene>